<accession>A0A1F6MSL3</accession>
<proteinExistence type="predicted"/>
<dbReference type="Pfam" id="PF02900">
    <property type="entry name" value="LigB"/>
    <property type="match status" value="1"/>
</dbReference>
<reference evidence="3 4" key="1">
    <citation type="journal article" date="2016" name="Nat. Commun.">
        <title>Thousands of microbial genomes shed light on interconnected biogeochemical processes in an aquifer system.</title>
        <authorList>
            <person name="Anantharaman K."/>
            <person name="Brown C.T."/>
            <person name="Hug L.A."/>
            <person name="Sharon I."/>
            <person name="Castelle C.J."/>
            <person name="Probst A.J."/>
            <person name="Thomas B.C."/>
            <person name="Singh A."/>
            <person name="Wilkins M.J."/>
            <person name="Karaoz U."/>
            <person name="Brodie E.L."/>
            <person name="Williams K.H."/>
            <person name="Hubbard S.S."/>
            <person name="Banfield J.F."/>
        </authorList>
    </citation>
    <scope>NUCLEOTIDE SEQUENCE [LARGE SCALE GENOMIC DNA]</scope>
</reference>
<dbReference type="NCBIfam" id="TIGR04336">
    <property type="entry name" value="AmmeMemoSam_B"/>
    <property type="match status" value="1"/>
</dbReference>
<dbReference type="GO" id="GO:0008198">
    <property type="term" value="F:ferrous iron binding"/>
    <property type="evidence" value="ECO:0007669"/>
    <property type="project" value="InterPro"/>
</dbReference>
<dbReference type="Proteomes" id="UP000178347">
    <property type="component" value="Unassembled WGS sequence"/>
</dbReference>
<dbReference type="Gene3D" id="3.40.830.10">
    <property type="entry name" value="LigB-like"/>
    <property type="match status" value="1"/>
</dbReference>
<dbReference type="PANTHER" id="PTHR30096:SF0">
    <property type="entry name" value="4,5-DOPA DIOXYGENASE EXTRADIOL-LIKE PROTEIN"/>
    <property type="match status" value="1"/>
</dbReference>
<organism evidence="3 4">
    <name type="scientific">Candidatus Magasanikbacteria bacterium RIFCSPLOWO2_12_FULL_43_12</name>
    <dbReference type="NCBI Taxonomy" id="1798692"/>
    <lineage>
        <taxon>Bacteria</taxon>
        <taxon>Candidatus Magasanikiibacteriota</taxon>
    </lineage>
</organism>
<dbReference type="STRING" id="1798692.A3G00_01835"/>
<name>A0A1F6MSL3_9BACT</name>
<dbReference type="SUPFAM" id="SSF53213">
    <property type="entry name" value="LigB-like"/>
    <property type="match status" value="1"/>
</dbReference>
<comment type="caution">
    <text evidence="3">The sequence shown here is derived from an EMBL/GenBank/DDBJ whole genome shotgun (WGS) entry which is preliminary data.</text>
</comment>
<protein>
    <submittedName>
        <fullName evidence="3">AmmeMemoRadiSam system protein B</fullName>
    </submittedName>
</protein>
<dbReference type="GO" id="GO:0016702">
    <property type="term" value="F:oxidoreductase activity, acting on single donors with incorporation of molecular oxygen, incorporation of two atoms of oxygen"/>
    <property type="evidence" value="ECO:0007669"/>
    <property type="project" value="UniProtKB-ARBA"/>
</dbReference>
<sequence length="263" mass="29209">MSLVFAAIVPHPPLLIPNIGKEELKKIDQTKKALEQLEQDLYLAKPDVVAIISPHGSLFSDAFSVNAHTHFISGFEQFGDFSTKLEWTGADSIAARIAHRANLENLPLQLISEEHLDHGSTVPLFYLTQHFSNLRVLPIGYSSLDAKAHLRFGEILKDIFMETEKRVAVIASGDLSHGLTTEAPAGFSKTGKEFDQKLIEMIETRNTTGILGMDPKFVEDAAECGFRSFLILLGILKNMNYTFKNYSYEGPFGVGYLVGNFVF</sequence>
<evidence type="ECO:0000259" key="2">
    <source>
        <dbReference type="Pfam" id="PF02900"/>
    </source>
</evidence>
<feature type="domain" description="Extradiol ring-cleavage dioxygenase class III enzyme subunit B" evidence="2">
    <location>
        <begin position="6"/>
        <end position="258"/>
    </location>
</feature>
<keyword evidence="1" id="KW-0560">Oxidoreductase</keyword>
<dbReference type="EMBL" id="MFQN01000013">
    <property type="protein sequence ID" value="OGH74510.1"/>
    <property type="molecule type" value="Genomic_DNA"/>
</dbReference>
<dbReference type="PANTHER" id="PTHR30096">
    <property type="entry name" value="4,5-DOPA DIOXYGENASE EXTRADIOL-LIKE PROTEIN"/>
    <property type="match status" value="1"/>
</dbReference>
<gene>
    <name evidence="3" type="ORF">A3G00_01835</name>
</gene>
<dbReference type="InterPro" id="IPR004183">
    <property type="entry name" value="Xdiol_dOase_suB"/>
</dbReference>
<evidence type="ECO:0000313" key="4">
    <source>
        <dbReference type="Proteomes" id="UP000178347"/>
    </source>
</evidence>
<dbReference type="CDD" id="cd07951">
    <property type="entry name" value="ED_3B_N_AMMECR1"/>
    <property type="match status" value="1"/>
</dbReference>
<evidence type="ECO:0000313" key="3">
    <source>
        <dbReference type="EMBL" id="OGH74510.1"/>
    </source>
</evidence>
<dbReference type="AlphaFoldDB" id="A0A1F6MSL3"/>
<evidence type="ECO:0000256" key="1">
    <source>
        <dbReference type="ARBA" id="ARBA00023002"/>
    </source>
</evidence>